<proteinExistence type="inferred from homology"/>
<dbReference type="Proteomes" id="UP000825002">
    <property type="component" value="Unassembled WGS sequence"/>
</dbReference>
<comment type="subcellular location">
    <subcellularLocation>
        <location evidence="4">Membrane</location>
        <topology evidence="4">Peripheral membrane protein</topology>
    </subcellularLocation>
</comment>
<dbReference type="CDD" id="cd15832">
    <property type="entry name" value="SNAP"/>
    <property type="match status" value="1"/>
</dbReference>
<feature type="non-terminal residue" evidence="5">
    <location>
        <position position="1"/>
    </location>
</feature>
<organism evidence="5 6">
    <name type="scientific">Fragariocoptes setiger</name>
    <dbReference type="NCBI Taxonomy" id="1670756"/>
    <lineage>
        <taxon>Eukaryota</taxon>
        <taxon>Metazoa</taxon>
        <taxon>Ecdysozoa</taxon>
        <taxon>Arthropoda</taxon>
        <taxon>Chelicerata</taxon>
        <taxon>Arachnida</taxon>
        <taxon>Acari</taxon>
        <taxon>Acariformes</taxon>
        <taxon>Trombidiformes</taxon>
        <taxon>Prostigmata</taxon>
        <taxon>Eupodina</taxon>
        <taxon>Eriophyoidea</taxon>
        <taxon>Phytoptidae</taxon>
        <taxon>Fragariocoptes</taxon>
    </lineage>
</organism>
<dbReference type="PANTHER" id="PTHR13768">
    <property type="entry name" value="SOLUBLE NSF ATTACHMENT PROTEIN SNAP"/>
    <property type="match status" value="1"/>
</dbReference>
<protein>
    <submittedName>
        <fullName evidence="5">Alpha-soluble NSF attachment protein</fullName>
    </submittedName>
</protein>
<evidence type="ECO:0000313" key="5">
    <source>
        <dbReference type="EMBL" id="KAG9508717.1"/>
    </source>
</evidence>
<evidence type="ECO:0000313" key="6">
    <source>
        <dbReference type="Proteomes" id="UP000825002"/>
    </source>
</evidence>
<evidence type="ECO:0000256" key="4">
    <source>
        <dbReference type="RuleBase" id="RU367013"/>
    </source>
</evidence>
<dbReference type="Pfam" id="PF14938">
    <property type="entry name" value="SNAP"/>
    <property type="match status" value="1"/>
</dbReference>
<comment type="function">
    <text evidence="4">Required for vesicular transport between the endoplasmic reticulum and the Golgi apparatus.</text>
</comment>
<dbReference type="EMBL" id="JAIFTH010001067">
    <property type="protein sequence ID" value="KAG9508717.1"/>
    <property type="molecule type" value="Genomic_DNA"/>
</dbReference>
<dbReference type="InterPro" id="IPR011990">
    <property type="entry name" value="TPR-like_helical_dom_sf"/>
</dbReference>
<comment type="similarity">
    <text evidence="1 4">Belongs to the SNAP family.</text>
</comment>
<keyword evidence="2 4" id="KW-0813">Transport</keyword>
<keyword evidence="3 4" id="KW-0653">Protein transport</keyword>
<dbReference type="InterPro" id="IPR000744">
    <property type="entry name" value="NSF_attach"/>
</dbReference>
<keyword evidence="4" id="KW-0472">Membrane</keyword>
<accession>A0ABQ7S5N4</accession>
<reference evidence="5 6" key="1">
    <citation type="submission" date="2020-10" db="EMBL/GenBank/DDBJ databases">
        <authorList>
            <person name="Klimov P.B."/>
            <person name="Dyachkov S.M."/>
            <person name="Chetverikov P.E."/>
        </authorList>
    </citation>
    <scope>NUCLEOTIDE SEQUENCE [LARGE SCALE GENOMIC DNA]</scope>
    <source>
        <strain evidence="5">BMOC 18-1129-001#AD2665</strain>
        <tissue evidence="5">Entire mites</tissue>
    </source>
</reference>
<evidence type="ECO:0000256" key="3">
    <source>
        <dbReference type="ARBA" id="ARBA00022927"/>
    </source>
</evidence>
<dbReference type="PANTHER" id="PTHR13768:SF8">
    <property type="entry name" value="ALPHA-SOLUBLE NSF ATTACHMENT PROTEIN"/>
    <property type="match status" value="1"/>
</dbReference>
<evidence type="ECO:0000256" key="2">
    <source>
        <dbReference type="ARBA" id="ARBA00022448"/>
    </source>
</evidence>
<keyword evidence="4" id="KW-0931">ER-Golgi transport</keyword>
<gene>
    <name evidence="5" type="primary">alphaSnap</name>
    <name evidence="5" type="ORF">GZH46_02781</name>
</gene>
<sequence length="296" mass="33695">MADNEQKAQQCVQEARKKLGSSSGWLQNLFGGPSKATDDAIELYLKAGNLFKMAKKWNEAGNAFNEAATLHQNRENRDNKLNAAGHYVDASNCYKKCNPQEAINCLLKVIDIYTDMGRFNIAAKHHMSIAEIYESDMSDIPKAVEHYTKAADYYQCEESNTTANRCLLNVARYAAQLEQYDRAIEIYEKIGQSNLDNNLLKYGAKEHFLRAGLCHLCVDLLNAQIAVKKYEEMSPAFTDSRECKLLKDLMARVEAQDPEGFADVVQDYDSISRLDQWYTTILLRIKNHLVQEEDVR</sequence>
<evidence type="ECO:0000256" key="1">
    <source>
        <dbReference type="ARBA" id="ARBA00010050"/>
    </source>
</evidence>
<comment type="caution">
    <text evidence="5">The sequence shown here is derived from an EMBL/GenBank/DDBJ whole genome shotgun (WGS) entry which is preliminary data.</text>
</comment>
<dbReference type="PRINTS" id="PR00448">
    <property type="entry name" value="NSFATTACHMNT"/>
</dbReference>
<name>A0ABQ7S5N4_9ACAR</name>
<dbReference type="Gene3D" id="1.25.40.10">
    <property type="entry name" value="Tetratricopeptide repeat domain"/>
    <property type="match status" value="1"/>
</dbReference>
<dbReference type="SUPFAM" id="SSF48452">
    <property type="entry name" value="TPR-like"/>
    <property type="match status" value="1"/>
</dbReference>
<keyword evidence="6" id="KW-1185">Reference proteome</keyword>